<feature type="signal peptide" evidence="1">
    <location>
        <begin position="1"/>
        <end position="28"/>
    </location>
</feature>
<feature type="chain" id="PRO_5042073017" evidence="1">
    <location>
        <begin position="29"/>
        <end position="78"/>
    </location>
</feature>
<evidence type="ECO:0000313" key="3">
    <source>
        <dbReference type="Proteomes" id="UP001163823"/>
    </source>
</evidence>
<proteinExistence type="predicted"/>
<dbReference type="EMBL" id="JARAOO010000010">
    <property type="protein sequence ID" value="KAJ7953987.1"/>
    <property type="molecule type" value="Genomic_DNA"/>
</dbReference>
<dbReference type="AlphaFoldDB" id="A0AAD7LA85"/>
<reference evidence="2" key="1">
    <citation type="journal article" date="2023" name="Science">
        <title>Elucidation of the pathway for biosynthesis of saponin adjuvants from the soapbark tree.</title>
        <authorList>
            <person name="Reed J."/>
            <person name="Orme A."/>
            <person name="El-Demerdash A."/>
            <person name="Owen C."/>
            <person name="Martin L.B.B."/>
            <person name="Misra R.C."/>
            <person name="Kikuchi S."/>
            <person name="Rejzek M."/>
            <person name="Martin A.C."/>
            <person name="Harkess A."/>
            <person name="Leebens-Mack J."/>
            <person name="Louveau T."/>
            <person name="Stephenson M.J."/>
            <person name="Osbourn A."/>
        </authorList>
    </citation>
    <scope>NUCLEOTIDE SEQUENCE</scope>
    <source>
        <strain evidence="2">S10</strain>
    </source>
</reference>
<evidence type="ECO:0000313" key="2">
    <source>
        <dbReference type="EMBL" id="KAJ7953987.1"/>
    </source>
</evidence>
<sequence>MEKTSLKLALLVFISLTVTSGMIPGAEAYGPFRCPHMIDCNKVCQGFPNRCVDGQCICDGGDPPIPTEPKSKFNKKWA</sequence>
<accession>A0AAD7LA85</accession>
<protein>
    <submittedName>
        <fullName evidence="2">Uncharacterized protein</fullName>
    </submittedName>
</protein>
<keyword evidence="3" id="KW-1185">Reference proteome</keyword>
<keyword evidence="1" id="KW-0732">Signal</keyword>
<name>A0AAD7LA85_QUISA</name>
<evidence type="ECO:0000256" key="1">
    <source>
        <dbReference type="SAM" id="SignalP"/>
    </source>
</evidence>
<dbReference type="Proteomes" id="UP001163823">
    <property type="component" value="Chromosome 10"/>
</dbReference>
<dbReference type="KEGG" id="qsa:O6P43_025613"/>
<organism evidence="2 3">
    <name type="scientific">Quillaja saponaria</name>
    <name type="common">Soap bark tree</name>
    <dbReference type="NCBI Taxonomy" id="32244"/>
    <lineage>
        <taxon>Eukaryota</taxon>
        <taxon>Viridiplantae</taxon>
        <taxon>Streptophyta</taxon>
        <taxon>Embryophyta</taxon>
        <taxon>Tracheophyta</taxon>
        <taxon>Spermatophyta</taxon>
        <taxon>Magnoliopsida</taxon>
        <taxon>eudicotyledons</taxon>
        <taxon>Gunneridae</taxon>
        <taxon>Pentapetalae</taxon>
        <taxon>rosids</taxon>
        <taxon>fabids</taxon>
        <taxon>Fabales</taxon>
        <taxon>Quillajaceae</taxon>
        <taxon>Quillaja</taxon>
    </lineage>
</organism>
<comment type="caution">
    <text evidence="2">The sequence shown here is derived from an EMBL/GenBank/DDBJ whole genome shotgun (WGS) entry which is preliminary data.</text>
</comment>
<gene>
    <name evidence="2" type="ORF">O6P43_025613</name>
</gene>